<dbReference type="PRINTS" id="PR00035">
    <property type="entry name" value="HTHGNTR"/>
</dbReference>
<evidence type="ECO:0000259" key="4">
    <source>
        <dbReference type="PROSITE" id="PS50949"/>
    </source>
</evidence>
<evidence type="ECO:0000256" key="3">
    <source>
        <dbReference type="ARBA" id="ARBA00023163"/>
    </source>
</evidence>
<reference evidence="5 6" key="1">
    <citation type="submission" date="2017-01" db="EMBL/GenBank/DDBJ databases">
        <title>Draft genome sequence of Bacillus oleronius.</title>
        <authorList>
            <person name="Allam M."/>
        </authorList>
    </citation>
    <scope>NUCLEOTIDE SEQUENCE [LARGE SCALE GENOMIC DNA]</scope>
    <source>
        <strain evidence="5 6">DSM 9356</strain>
    </source>
</reference>
<keyword evidence="3" id="KW-0804">Transcription</keyword>
<evidence type="ECO:0000313" key="6">
    <source>
        <dbReference type="Proteomes" id="UP000189761"/>
    </source>
</evidence>
<dbReference type="InterPro" id="IPR050679">
    <property type="entry name" value="Bact_HTH_transcr_reg"/>
</dbReference>
<dbReference type="PANTHER" id="PTHR44846">
    <property type="entry name" value="MANNOSYL-D-GLYCERATE TRANSPORT/METABOLISM SYSTEM REPRESSOR MNGR-RELATED"/>
    <property type="match status" value="1"/>
</dbReference>
<evidence type="ECO:0000256" key="1">
    <source>
        <dbReference type="ARBA" id="ARBA00023015"/>
    </source>
</evidence>
<dbReference type="Pfam" id="PF00392">
    <property type="entry name" value="GntR"/>
    <property type="match status" value="1"/>
</dbReference>
<sequence length="252" mass="29321">MTKEKSVKVDSPVFLYDQVKMGIMEMIQKEELVSGQKLPSEKELIETFNTSRITIRRALKELENEGIIEIIHGKGTFVKSFKQKIHILNLQGFTDGLSTSESSFTKEVLVNQIEIADEKLMELFEREEPFEVVRLVRLIRDGNRAFSIDYAYLPCDVYPGISKKIKDNVSTFKIIHNDYGIMFGKARKEMEVINPSQEISKFLEIPRVEPVIQIKKLIKDKKEKPVHYSVYYLLTNKVNFYIDVDINDEMPF</sequence>
<dbReference type="InterPro" id="IPR036390">
    <property type="entry name" value="WH_DNA-bd_sf"/>
</dbReference>
<dbReference type="CDD" id="cd07377">
    <property type="entry name" value="WHTH_GntR"/>
    <property type="match status" value="1"/>
</dbReference>
<name>A0A8E2IB69_9BACI</name>
<dbReference type="Gene3D" id="1.10.10.10">
    <property type="entry name" value="Winged helix-like DNA-binding domain superfamily/Winged helix DNA-binding domain"/>
    <property type="match status" value="1"/>
</dbReference>
<organism evidence="5 6">
    <name type="scientific">Heyndrickxia oleronia</name>
    <dbReference type="NCBI Taxonomy" id="38875"/>
    <lineage>
        <taxon>Bacteria</taxon>
        <taxon>Bacillati</taxon>
        <taxon>Bacillota</taxon>
        <taxon>Bacilli</taxon>
        <taxon>Bacillales</taxon>
        <taxon>Bacillaceae</taxon>
        <taxon>Heyndrickxia</taxon>
    </lineage>
</organism>
<dbReference type="SMART" id="SM00866">
    <property type="entry name" value="UTRA"/>
    <property type="match status" value="1"/>
</dbReference>
<dbReference type="Pfam" id="PF07702">
    <property type="entry name" value="UTRA"/>
    <property type="match status" value="1"/>
</dbReference>
<dbReference type="Proteomes" id="UP000189761">
    <property type="component" value="Unassembled WGS sequence"/>
</dbReference>
<dbReference type="GO" id="GO:0003677">
    <property type="term" value="F:DNA binding"/>
    <property type="evidence" value="ECO:0007669"/>
    <property type="project" value="UniProtKB-KW"/>
</dbReference>
<evidence type="ECO:0000256" key="2">
    <source>
        <dbReference type="ARBA" id="ARBA00023125"/>
    </source>
</evidence>
<dbReference type="RefSeq" id="WP_078109699.1">
    <property type="nucleotide sequence ID" value="NZ_CP065424.1"/>
</dbReference>
<dbReference type="SUPFAM" id="SSF46785">
    <property type="entry name" value="Winged helix' DNA-binding domain"/>
    <property type="match status" value="1"/>
</dbReference>
<keyword evidence="1" id="KW-0805">Transcription regulation</keyword>
<dbReference type="EMBL" id="MTLA01000060">
    <property type="protein sequence ID" value="OOP69330.1"/>
    <property type="molecule type" value="Genomic_DNA"/>
</dbReference>
<evidence type="ECO:0000313" key="5">
    <source>
        <dbReference type="EMBL" id="OOP69330.1"/>
    </source>
</evidence>
<dbReference type="InterPro" id="IPR000524">
    <property type="entry name" value="Tscrpt_reg_HTH_GntR"/>
</dbReference>
<proteinExistence type="predicted"/>
<dbReference type="AlphaFoldDB" id="A0A8E2IB69"/>
<dbReference type="Gene3D" id="3.40.1410.10">
    <property type="entry name" value="Chorismate lyase-like"/>
    <property type="match status" value="1"/>
</dbReference>
<feature type="domain" description="HTH gntR-type" evidence="4">
    <location>
        <begin position="13"/>
        <end position="81"/>
    </location>
</feature>
<protein>
    <recommendedName>
        <fullName evidence="4">HTH gntR-type domain-containing protein</fullName>
    </recommendedName>
</protein>
<dbReference type="GO" id="GO:0003700">
    <property type="term" value="F:DNA-binding transcription factor activity"/>
    <property type="evidence" value="ECO:0007669"/>
    <property type="project" value="InterPro"/>
</dbReference>
<dbReference type="GO" id="GO:0045892">
    <property type="term" value="P:negative regulation of DNA-templated transcription"/>
    <property type="evidence" value="ECO:0007669"/>
    <property type="project" value="TreeGrafter"/>
</dbReference>
<dbReference type="InterPro" id="IPR028978">
    <property type="entry name" value="Chorismate_lyase_/UTRA_dom_sf"/>
</dbReference>
<accession>A0A8E2IB69</accession>
<dbReference type="SMART" id="SM00345">
    <property type="entry name" value="HTH_GNTR"/>
    <property type="match status" value="1"/>
</dbReference>
<dbReference type="PANTHER" id="PTHR44846:SF1">
    <property type="entry name" value="MANNOSYL-D-GLYCERATE TRANSPORT_METABOLISM SYSTEM REPRESSOR MNGR-RELATED"/>
    <property type="match status" value="1"/>
</dbReference>
<comment type="caution">
    <text evidence="5">The sequence shown here is derived from an EMBL/GenBank/DDBJ whole genome shotgun (WGS) entry which is preliminary data.</text>
</comment>
<dbReference type="PROSITE" id="PS50949">
    <property type="entry name" value="HTH_GNTR"/>
    <property type="match status" value="1"/>
</dbReference>
<dbReference type="InterPro" id="IPR011663">
    <property type="entry name" value="UTRA"/>
</dbReference>
<dbReference type="InterPro" id="IPR036388">
    <property type="entry name" value="WH-like_DNA-bd_sf"/>
</dbReference>
<dbReference type="SUPFAM" id="SSF64288">
    <property type="entry name" value="Chorismate lyase-like"/>
    <property type="match status" value="1"/>
</dbReference>
<gene>
    <name evidence="5" type="ORF">BWZ43_05715</name>
</gene>
<keyword evidence="2" id="KW-0238">DNA-binding</keyword>
<keyword evidence="6" id="KW-1185">Reference proteome</keyword>